<reference evidence="8 9" key="1">
    <citation type="submission" date="2017-03" db="EMBL/GenBank/DDBJ databases">
        <title>Genome analysis of Rhizobial strains effectives or ineffectives for nitrogen fixation isolated from bean seeds.</title>
        <authorList>
            <person name="Peralta H."/>
            <person name="Aguilar-Vera A."/>
            <person name="Mora Y."/>
            <person name="Vargas-Lagunas C."/>
            <person name="Girard L."/>
            <person name="Mora J."/>
        </authorList>
    </citation>
    <scope>NUCLEOTIDE SEQUENCE [LARGE SCALE GENOMIC DNA]</scope>
    <source>
        <strain evidence="8 9">CCGM5</strain>
    </source>
</reference>
<keyword evidence="4 6" id="KW-1133">Transmembrane helix</keyword>
<feature type="transmembrane region" description="Helical" evidence="6">
    <location>
        <begin position="239"/>
        <end position="259"/>
    </location>
</feature>
<evidence type="ECO:0000259" key="7">
    <source>
        <dbReference type="Pfam" id="PF02706"/>
    </source>
</evidence>
<feature type="transmembrane region" description="Helical" evidence="6">
    <location>
        <begin position="20"/>
        <end position="43"/>
    </location>
</feature>
<keyword evidence="3 6" id="KW-0812">Transmembrane</keyword>
<dbReference type="GO" id="GO:0005886">
    <property type="term" value="C:plasma membrane"/>
    <property type="evidence" value="ECO:0007669"/>
    <property type="project" value="UniProtKB-SubCell"/>
</dbReference>
<dbReference type="Proteomes" id="UP000256748">
    <property type="component" value="Unassembled WGS sequence"/>
</dbReference>
<dbReference type="PANTHER" id="PTHR32309">
    <property type="entry name" value="TYROSINE-PROTEIN KINASE"/>
    <property type="match status" value="1"/>
</dbReference>
<evidence type="ECO:0000256" key="1">
    <source>
        <dbReference type="ARBA" id="ARBA00004651"/>
    </source>
</evidence>
<gene>
    <name evidence="8" type="ORF">B5K10_04095</name>
</gene>
<dbReference type="EMBL" id="NAOO01000004">
    <property type="protein sequence ID" value="RFC00081.1"/>
    <property type="molecule type" value="Genomic_DNA"/>
</dbReference>
<organism evidence="8 9">
    <name type="scientific">Rhizobium leguminosarum bv. trifolii</name>
    <dbReference type="NCBI Taxonomy" id="386"/>
    <lineage>
        <taxon>Bacteria</taxon>
        <taxon>Pseudomonadati</taxon>
        <taxon>Pseudomonadota</taxon>
        <taxon>Alphaproteobacteria</taxon>
        <taxon>Hyphomicrobiales</taxon>
        <taxon>Rhizobiaceae</taxon>
        <taxon>Rhizobium/Agrobacterium group</taxon>
        <taxon>Rhizobium</taxon>
    </lineage>
</organism>
<evidence type="ECO:0000256" key="5">
    <source>
        <dbReference type="ARBA" id="ARBA00023136"/>
    </source>
</evidence>
<dbReference type="AlphaFoldDB" id="A0A3E1BYA4"/>
<comment type="subcellular location">
    <subcellularLocation>
        <location evidence="1">Cell membrane</location>
        <topology evidence="1">Multi-pass membrane protein</topology>
    </subcellularLocation>
</comment>
<dbReference type="InterPro" id="IPR003856">
    <property type="entry name" value="LPS_length_determ_N"/>
</dbReference>
<sequence>MMEKRLFDEEINLFSVVAFLRRGMAIIIVCCSIGVALAGMFLWRSQPYYQASAQLVLATTSAPTQLDPDAVALVEPREHVTFRLRSPSAFDQQTVSACSDGGPVAAEQISQNLRVTAPSVPNDVIAISFTAPTAELARQCVAAIVRGVQEQQTLVASTSSEHLKSQIRSLQDQLAENSKLLKEAQDSGWQQAIYLATRDDAIALRKDIADLTGKLELSKSATLLSPIYAPSNAVSPTKITILTAGLFVGFVIGVLINLLKSAYLMQRNRRSRSNG</sequence>
<comment type="caution">
    <text evidence="8">The sequence shown here is derived from an EMBL/GenBank/DDBJ whole genome shotgun (WGS) entry which is preliminary data.</text>
</comment>
<dbReference type="PANTHER" id="PTHR32309:SF31">
    <property type="entry name" value="CAPSULAR EXOPOLYSACCHARIDE FAMILY"/>
    <property type="match status" value="1"/>
</dbReference>
<evidence type="ECO:0000256" key="4">
    <source>
        <dbReference type="ARBA" id="ARBA00022989"/>
    </source>
</evidence>
<keyword evidence="5 6" id="KW-0472">Membrane</keyword>
<evidence type="ECO:0000256" key="2">
    <source>
        <dbReference type="ARBA" id="ARBA00022475"/>
    </source>
</evidence>
<proteinExistence type="predicted"/>
<dbReference type="Pfam" id="PF02706">
    <property type="entry name" value="Wzz"/>
    <property type="match status" value="1"/>
</dbReference>
<keyword evidence="2" id="KW-1003">Cell membrane</keyword>
<feature type="domain" description="Polysaccharide chain length determinant N-terminal" evidence="7">
    <location>
        <begin position="9"/>
        <end position="62"/>
    </location>
</feature>
<evidence type="ECO:0000256" key="3">
    <source>
        <dbReference type="ARBA" id="ARBA00022692"/>
    </source>
</evidence>
<evidence type="ECO:0000313" key="9">
    <source>
        <dbReference type="Proteomes" id="UP000256748"/>
    </source>
</evidence>
<accession>A0A3E1BYA4</accession>
<protein>
    <recommendedName>
        <fullName evidence="7">Polysaccharide chain length determinant N-terminal domain-containing protein</fullName>
    </recommendedName>
</protein>
<dbReference type="InterPro" id="IPR050445">
    <property type="entry name" value="Bact_polysacc_biosynth/exp"/>
</dbReference>
<evidence type="ECO:0000313" key="8">
    <source>
        <dbReference type="EMBL" id="RFC00081.1"/>
    </source>
</evidence>
<name>A0A3E1BYA4_RHILT</name>
<evidence type="ECO:0000256" key="6">
    <source>
        <dbReference type="SAM" id="Phobius"/>
    </source>
</evidence>